<dbReference type="Pfam" id="PF00795">
    <property type="entry name" value="CN_hydrolase"/>
    <property type="match status" value="1"/>
</dbReference>
<dbReference type="PANTHER" id="PTHR23088:SF27">
    <property type="entry name" value="DEAMINATED GLUTATHIONE AMIDASE"/>
    <property type="match status" value="1"/>
</dbReference>
<keyword evidence="3" id="KW-0378">Hydrolase</keyword>
<evidence type="ECO:0000259" key="2">
    <source>
        <dbReference type="PROSITE" id="PS50263"/>
    </source>
</evidence>
<gene>
    <name evidence="3" type="ORF">SIL87_05795</name>
</gene>
<keyword evidence="4" id="KW-1185">Reference proteome</keyword>
<comment type="similarity">
    <text evidence="1">Belongs to the carbon-nitrogen hydrolase superfamily. NIT1/NIT2 family.</text>
</comment>
<dbReference type="GO" id="GO:0016787">
    <property type="term" value="F:hydrolase activity"/>
    <property type="evidence" value="ECO:0007669"/>
    <property type="project" value="UniProtKB-KW"/>
</dbReference>
<dbReference type="InterPro" id="IPR036526">
    <property type="entry name" value="C-N_Hydrolase_sf"/>
</dbReference>
<evidence type="ECO:0000313" key="3">
    <source>
        <dbReference type="EMBL" id="MDX5930280.1"/>
    </source>
</evidence>
<dbReference type="PANTHER" id="PTHR23088">
    <property type="entry name" value="NITRILASE-RELATED"/>
    <property type="match status" value="1"/>
</dbReference>
<name>A0AAW9DMQ6_ACIAO</name>
<protein>
    <submittedName>
        <fullName evidence="3">Carbon-nitrogen hydrolase family protein</fullName>
    </submittedName>
</protein>
<sequence length="266" mass="28389">MTLTIAISQTAGCFADPAAALDLLDATARRARAAQADLLVLPELFCTGYNLGAARARSLAMTPDDETFDRLRAIARAHGTAICLGFPERADEHIANSAALIDATGDILLIYRKIHLFGALDRAMFSLRGDRFSVVSWRGLKLGLAICYDIEFPETARALAIAGADLVLVPTALMPPYDIVADHLIPTRAYENQVFIAYANHCGSEDGLAYIGKSSICGPDGAVLAKAADGPALITATIDPAHQAEIRARDPLLADRRAPLYRSLAT</sequence>
<evidence type="ECO:0000256" key="1">
    <source>
        <dbReference type="ARBA" id="ARBA00010613"/>
    </source>
</evidence>
<feature type="domain" description="CN hydrolase" evidence="2">
    <location>
        <begin position="3"/>
        <end position="240"/>
    </location>
</feature>
<proteinExistence type="inferred from homology"/>
<dbReference type="InterPro" id="IPR044083">
    <property type="entry name" value="RamA-like"/>
</dbReference>
<dbReference type="SUPFAM" id="SSF56317">
    <property type="entry name" value="Carbon-nitrogen hydrolase"/>
    <property type="match status" value="1"/>
</dbReference>
<dbReference type="CDD" id="cd07576">
    <property type="entry name" value="R-amidase_like"/>
    <property type="match status" value="1"/>
</dbReference>
<evidence type="ECO:0000313" key="4">
    <source>
        <dbReference type="Proteomes" id="UP001279553"/>
    </source>
</evidence>
<organism evidence="3 4">
    <name type="scientific">Acidiphilium acidophilum</name>
    <name type="common">Thiobacillus acidophilus</name>
    <dbReference type="NCBI Taxonomy" id="76588"/>
    <lineage>
        <taxon>Bacteria</taxon>
        <taxon>Pseudomonadati</taxon>
        <taxon>Pseudomonadota</taxon>
        <taxon>Alphaproteobacteria</taxon>
        <taxon>Acetobacterales</taxon>
        <taxon>Acidocellaceae</taxon>
        <taxon>Acidiphilium</taxon>
    </lineage>
</organism>
<dbReference type="InterPro" id="IPR001110">
    <property type="entry name" value="UPF0012_CS"/>
</dbReference>
<comment type="caution">
    <text evidence="3">The sequence shown here is derived from an EMBL/GenBank/DDBJ whole genome shotgun (WGS) entry which is preliminary data.</text>
</comment>
<dbReference type="Proteomes" id="UP001279553">
    <property type="component" value="Unassembled WGS sequence"/>
</dbReference>
<dbReference type="Gene3D" id="3.60.110.10">
    <property type="entry name" value="Carbon-nitrogen hydrolase"/>
    <property type="match status" value="1"/>
</dbReference>
<dbReference type="EMBL" id="JAWXYB010000018">
    <property type="protein sequence ID" value="MDX5930280.1"/>
    <property type="molecule type" value="Genomic_DNA"/>
</dbReference>
<dbReference type="PROSITE" id="PS50263">
    <property type="entry name" value="CN_HYDROLASE"/>
    <property type="match status" value="1"/>
</dbReference>
<dbReference type="RefSeq" id="WP_319613239.1">
    <property type="nucleotide sequence ID" value="NZ_JAWXYB010000018.1"/>
</dbReference>
<reference evidence="3 4" key="1">
    <citation type="submission" date="2023-11" db="EMBL/GenBank/DDBJ databases">
        <title>MicrobeMod: A computational toolkit for identifying prokaryotic methylation and restriction-modification with nanopore sequencing.</title>
        <authorList>
            <person name="Crits-Christoph A."/>
            <person name="Kang S.C."/>
            <person name="Lee H."/>
            <person name="Ostrov N."/>
        </authorList>
    </citation>
    <scope>NUCLEOTIDE SEQUENCE [LARGE SCALE GENOMIC DNA]</scope>
    <source>
        <strain evidence="3 4">DSMZ 700</strain>
    </source>
</reference>
<dbReference type="PROSITE" id="PS01227">
    <property type="entry name" value="UPF0012"/>
    <property type="match status" value="1"/>
</dbReference>
<dbReference type="InterPro" id="IPR003010">
    <property type="entry name" value="C-N_Hydrolase"/>
</dbReference>
<accession>A0AAW9DMQ6</accession>
<dbReference type="AlphaFoldDB" id="A0AAW9DMQ6"/>